<evidence type="ECO:0000256" key="2">
    <source>
        <dbReference type="SAM" id="Phobius"/>
    </source>
</evidence>
<evidence type="ECO:0000313" key="4">
    <source>
        <dbReference type="Proteomes" id="UP000008963"/>
    </source>
</evidence>
<feature type="transmembrane region" description="Helical" evidence="2">
    <location>
        <begin position="102"/>
        <end position="127"/>
    </location>
</feature>
<reference evidence="4" key="1">
    <citation type="journal article" date="2013" name="ISME J.">
        <title>A small predatory core genome in the divergent marine Bacteriovorax marinus SJ and the terrestrial Bdellovibrio bacteriovorus.</title>
        <authorList>
            <person name="Crossman L.C."/>
            <person name="Chen H."/>
            <person name="Cerdeno-Tarraga A.M."/>
            <person name="Brooks K."/>
            <person name="Quail M.A."/>
            <person name="Pineiro S.A."/>
            <person name="Hobley L."/>
            <person name="Sockett R.E."/>
            <person name="Bentley S.D."/>
            <person name="Parkhill J."/>
            <person name="Williams H.N."/>
            <person name="Stine O.C."/>
        </authorList>
    </citation>
    <scope>NUCLEOTIDE SEQUENCE [LARGE SCALE GENOMIC DNA]</scope>
    <source>
        <strain evidence="4">ATCC BAA-682 / DSM 15412 / SJ</strain>
    </source>
</reference>
<accession>E1X4C8</accession>
<dbReference type="PATRIC" id="fig|862908.3.peg.2189"/>
<dbReference type="InterPro" id="IPR011004">
    <property type="entry name" value="Trimer_LpxA-like_sf"/>
</dbReference>
<dbReference type="OrthoDB" id="9801697at2"/>
<evidence type="ECO:0000313" key="3">
    <source>
        <dbReference type="EMBL" id="CBW27100.1"/>
    </source>
</evidence>
<dbReference type="STRING" id="862908.BMS_2300"/>
<gene>
    <name evidence="3" type="ordered locus">BMS_2300</name>
</gene>
<dbReference type="SUPFAM" id="SSF51161">
    <property type="entry name" value="Trimeric LpxA-like enzymes"/>
    <property type="match status" value="1"/>
</dbReference>
<dbReference type="KEGG" id="bmx:BMS_2300"/>
<organism evidence="3 4">
    <name type="scientific">Halobacteriovorax marinus (strain ATCC BAA-682 / DSM 15412 / SJ)</name>
    <name type="common">Bacteriovorax marinus</name>
    <dbReference type="NCBI Taxonomy" id="862908"/>
    <lineage>
        <taxon>Bacteria</taxon>
        <taxon>Pseudomonadati</taxon>
        <taxon>Bdellovibrionota</taxon>
        <taxon>Bacteriovoracia</taxon>
        <taxon>Bacteriovoracales</taxon>
        <taxon>Halobacteriovoraceae</taxon>
        <taxon>Halobacteriovorax</taxon>
    </lineage>
</organism>
<dbReference type="eggNOG" id="COG0110">
    <property type="taxonomic scope" value="Bacteria"/>
</dbReference>
<proteinExistence type="predicted"/>
<name>E1X4C8_HALMS</name>
<feature type="region of interest" description="Disordered" evidence="1">
    <location>
        <begin position="1"/>
        <end position="35"/>
    </location>
</feature>
<dbReference type="AlphaFoldDB" id="E1X4C8"/>
<dbReference type="EMBL" id="FQ312005">
    <property type="protein sequence ID" value="CBW27100.1"/>
    <property type="molecule type" value="Genomic_DNA"/>
</dbReference>
<dbReference type="HOGENOM" id="CLU_088515_0_0_7"/>
<keyword evidence="2" id="KW-0472">Membrane</keyword>
<keyword evidence="2" id="KW-0812">Transmembrane</keyword>
<protein>
    <submittedName>
        <fullName evidence="3">Membrane protein</fullName>
    </submittedName>
</protein>
<dbReference type="Gene3D" id="2.160.10.10">
    <property type="entry name" value="Hexapeptide repeat proteins"/>
    <property type="match status" value="1"/>
</dbReference>
<evidence type="ECO:0000256" key="1">
    <source>
        <dbReference type="SAM" id="MobiDB-lite"/>
    </source>
</evidence>
<feature type="compositionally biased region" description="Basic and acidic residues" evidence="1">
    <location>
        <begin position="1"/>
        <end position="28"/>
    </location>
</feature>
<keyword evidence="4" id="KW-1185">Reference proteome</keyword>
<feature type="transmembrane region" description="Helical" evidence="2">
    <location>
        <begin position="63"/>
        <end position="90"/>
    </location>
</feature>
<dbReference type="RefSeq" id="WP_014244877.1">
    <property type="nucleotide sequence ID" value="NC_016620.1"/>
</dbReference>
<dbReference type="Proteomes" id="UP000008963">
    <property type="component" value="Chromosome"/>
</dbReference>
<keyword evidence="2" id="KW-1133">Transmembrane helix</keyword>
<sequence length="276" mass="30384">MIKDKNSEIEEDIPHIGEPESTDGDQKKTSYKSSRVNVHATTSDLSGAAGILEGFLRKFKGPAFALAMLPIGLSYIVCLGLSLIPGYILVEYVWNEVSVLRPLFICLSLACAYLLYGVSIIFIVPLVNKLMFLKLKPWRGGWYSLQSLPWYYHNALVQLVRYTFLDLVTPTPINVLFYKMMGMKIGKGVMINTTNISDPCLITLEDNVTIGGSATLFAHYAQGGYLVIAPTIIRKGATIGLKASIMGDVVVGEKVTVKPHSILLPKTRINKGDKQV</sequence>